<name>Q7NNQ3_GLOVI</name>
<dbReference type="Gene3D" id="3.30.2310.20">
    <property type="entry name" value="RelE-like"/>
    <property type="match status" value="1"/>
</dbReference>
<reference evidence="3 4" key="2">
    <citation type="journal article" date="2003" name="DNA Res.">
        <title>Complete genome structure of Gloeobacter violaceus PCC 7421, a cyanobacterium that lacks thylakoids (supplement).</title>
        <authorList>
            <person name="Nakamura Y."/>
            <person name="Kaneko T."/>
            <person name="Sato S."/>
            <person name="Mimuro M."/>
            <person name="Miyashita H."/>
            <person name="Tsuchiya T."/>
            <person name="Sasamoto S."/>
            <person name="Watanabe A."/>
            <person name="Kawashima K."/>
            <person name="Kishida Y."/>
            <person name="Kiyokawa C."/>
            <person name="Kohara M."/>
            <person name="Matsumoto M."/>
            <person name="Matsuno A."/>
            <person name="Nakazaki N."/>
            <person name="Shimpo S."/>
            <person name="Takeuchi C."/>
            <person name="Yamada M."/>
            <person name="Tabata S."/>
        </authorList>
    </citation>
    <scope>NUCLEOTIDE SEQUENCE [LARGE SCALE GENOMIC DNA]</scope>
    <source>
        <strain evidence="4">ATCC 29082 / PCC 7421</strain>
    </source>
</reference>
<accession>Q7NNQ3</accession>
<organism evidence="3 4">
    <name type="scientific">Gloeobacter violaceus (strain ATCC 29082 / PCC 7421)</name>
    <dbReference type="NCBI Taxonomy" id="251221"/>
    <lineage>
        <taxon>Bacteria</taxon>
        <taxon>Bacillati</taxon>
        <taxon>Cyanobacteriota</taxon>
        <taxon>Cyanophyceae</taxon>
        <taxon>Gloeobacterales</taxon>
        <taxon>Gloeobacteraceae</taxon>
        <taxon>Gloeobacter</taxon>
    </lineage>
</organism>
<dbReference type="PANTHER" id="PTHR33755">
    <property type="entry name" value="TOXIN PARE1-RELATED"/>
    <property type="match status" value="1"/>
</dbReference>
<dbReference type="RefSeq" id="WP_011140361.1">
    <property type="nucleotide sequence ID" value="NC_005125.1"/>
</dbReference>
<dbReference type="STRING" id="251221.gene:10757829"/>
<dbReference type="EMBL" id="BA000045">
    <property type="protein sequence ID" value="BAC88298.1"/>
    <property type="molecule type" value="Genomic_DNA"/>
</dbReference>
<gene>
    <name evidence="3" type="ordered locus">glr0357</name>
</gene>
<keyword evidence="4" id="KW-1185">Reference proteome</keyword>
<proteinExistence type="inferred from homology"/>
<dbReference type="OrthoDB" id="532309at2"/>
<evidence type="ECO:0000313" key="3">
    <source>
        <dbReference type="EMBL" id="BAC88298.1"/>
    </source>
</evidence>
<evidence type="ECO:0000313" key="4">
    <source>
        <dbReference type="Proteomes" id="UP000000557"/>
    </source>
</evidence>
<dbReference type="KEGG" id="gvi:glr0357"/>
<protein>
    <submittedName>
        <fullName evidence="3">Glr0357 protein</fullName>
    </submittedName>
</protein>
<dbReference type="InterPro" id="IPR007712">
    <property type="entry name" value="RelE/ParE_toxin"/>
</dbReference>
<dbReference type="eggNOG" id="COG3668">
    <property type="taxonomic scope" value="Bacteria"/>
</dbReference>
<dbReference type="EnsemblBacteria" id="BAC88298">
    <property type="protein sequence ID" value="BAC88298"/>
    <property type="gene ID" value="BAC88298"/>
</dbReference>
<dbReference type="Pfam" id="PF05016">
    <property type="entry name" value="ParE_toxin"/>
    <property type="match status" value="1"/>
</dbReference>
<dbReference type="InterPro" id="IPR035093">
    <property type="entry name" value="RelE/ParE_toxin_dom_sf"/>
</dbReference>
<dbReference type="PANTHER" id="PTHR33755:SF9">
    <property type="entry name" value="TOXIN PARE1"/>
    <property type="match status" value="1"/>
</dbReference>
<reference evidence="3 4" key="1">
    <citation type="journal article" date="2003" name="DNA Res.">
        <title>Complete genome structure of Gloeobacter violaceus PCC 7421, a cyanobacterium that lacks thylakoids.</title>
        <authorList>
            <person name="Nakamura Y."/>
            <person name="Kaneko T."/>
            <person name="Sato S."/>
            <person name="Mimuro M."/>
            <person name="Miyashita H."/>
            <person name="Tsuchiya T."/>
            <person name="Sasamoto S."/>
            <person name="Watanabe A."/>
            <person name="Kawashima K."/>
            <person name="Kishida Y."/>
            <person name="Kiyokawa C."/>
            <person name="Kohara M."/>
            <person name="Matsumoto M."/>
            <person name="Matsuno A."/>
            <person name="Nakazaki N."/>
            <person name="Shimpo S."/>
            <person name="Takeuchi C."/>
            <person name="Yamada M."/>
            <person name="Tabata S."/>
        </authorList>
    </citation>
    <scope>NUCLEOTIDE SEQUENCE [LARGE SCALE GENOMIC DNA]</scope>
    <source>
        <strain evidence="4">ATCC 29082 / PCC 7421</strain>
    </source>
</reference>
<evidence type="ECO:0000256" key="1">
    <source>
        <dbReference type="ARBA" id="ARBA00006226"/>
    </source>
</evidence>
<comment type="similarity">
    <text evidence="1">Belongs to the RelE toxin family.</text>
</comment>
<dbReference type="PhylomeDB" id="Q7NNQ3"/>
<sequence length="106" mass="12090">MPQVTQHAAARNDLIEHFVYLAENAGLDIAERFLLNAEASFNALAEQPMLGVALTLRHFELAGLRKWRVKDFDNVLIFYQPHPDGVSIVRVLHAARDWRNLLEIEA</sequence>
<dbReference type="HOGENOM" id="CLU_147162_10_1_3"/>
<dbReference type="PATRIC" id="fig|251221.4.peg.364"/>
<evidence type="ECO:0000256" key="2">
    <source>
        <dbReference type="ARBA" id="ARBA00022649"/>
    </source>
</evidence>
<keyword evidence="2" id="KW-1277">Toxin-antitoxin system</keyword>
<dbReference type="AlphaFoldDB" id="Q7NNQ3"/>
<dbReference type="InterPro" id="IPR051803">
    <property type="entry name" value="TA_system_RelE-like_toxin"/>
</dbReference>
<dbReference type="InParanoid" id="Q7NNQ3"/>
<dbReference type="Proteomes" id="UP000000557">
    <property type="component" value="Chromosome"/>
</dbReference>